<evidence type="ECO:0000313" key="2">
    <source>
        <dbReference type="EMBL" id="QEL16505.1"/>
    </source>
</evidence>
<keyword evidence="3" id="KW-1185">Reference proteome</keyword>
<evidence type="ECO:0000313" key="3">
    <source>
        <dbReference type="Proteomes" id="UP000324974"/>
    </source>
</evidence>
<organism evidence="2 3">
    <name type="scientific">Limnoglobus roseus</name>
    <dbReference type="NCBI Taxonomy" id="2598579"/>
    <lineage>
        <taxon>Bacteria</taxon>
        <taxon>Pseudomonadati</taxon>
        <taxon>Planctomycetota</taxon>
        <taxon>Planctomycetia</taxon>
        <taxon>Gemmatales</taxon>
        <taxon>Gemmataceae</taxon>
        <taxon>Limnoglobus</taxon>
    </lineage>
</organism>
<dbReference type="OrthoDB" id="9915457at2"/>
<dbReference type="KEGG" id="lrs:PX52LOC_03464"/>
<evidence type="ECO:0000256" key="1">
    <source>
        <dbReference type="SAM" id="MobiDB-lite"/>
    </source>
</evidence>
<dbReference type="AlphaFoldDB" id="A0A5C1ACY6"/>
<proteinExistence type="predicted"/>
<dbReference type="RefSeq" id="WP_149111229.1">
    <property type="nucleotide sequence ID" value="NZ_CP042425.1"/>
</dbReference>
<feature type="compositionally biased region" description="Low complexity" evidence="1">
    <location>
        <begin position="17"/>
        <end position="34"/>
    </location>
</feature>
<feature type="region of interest" description="Disordered" evidence="1">
    <location>
        <begin position="17"/>
        <end position="42"/>
    </location>
</feature>
<evidence type="ECO:0008006" key="4">
    <source>
        <dbReference type="Google" id="ProtNLM"/>
    </source>
</evidence>
<protein>
    <recommendedName>
        <fullName evidence="4">Lipoprotein</fullName>
    </recommendedName>
</protein>
<sequence length="178" mass="19061">MRICLAITFAAAVGCSSSSSPSKPIVPSAASSAVGKESETLDREKMRLADAGPYQAALTARLAKTGHELDVYLETTDKDPKPMALAQTAFLARATRAGDPTEYPLTFDPAPAEERPKDESAGLCSHFVAKAAWMKPDDVLTIKCEVEVRGKRQAVVWTEFVPRKYALADDAPAEPPAP</sequence>
<gene>
    <name evidence="2" type="ORF">PX52LOC_03464</name>
</gene>
<dbReference type="PROSITE" id="PS51257">
    <property type="entry name" value="PROKAR_LIPOPROTEIN"/>
    <property type="match status" value="1"/>
</dbReference>
<accession>A0A5C1ACY6</accession>
<reference evidence="3" key="1">
    <citation type="submission" date="2019-08" db="EMBL/GenBank/DDBJ databases">
        <title>Limnoglobus roseus gen. nov., sp. nov., a novel freshwater planctomycete with a giant genome from the family Gemmataceae.</title>
        <authorList>
            <person name="Kulichevskaya I.S."/>
            <person name="Naumoff D.G."/>
            <person name="Miroshnikov K."/>
            <person name="Ivanova A."/>
            <person name="Philippov D.A."/>
            <person name="Hakobyan A."/>
            <person name="Rijpstra I.C."/>
            <person name="Sinninghe Damste J.S."/>
            <person name="Liesack W."/>
            <person name="Dedysh S.N."/>
        </authorList>
    </citation>
    <scope>NUCLEOTIDE SEQUENCE [LARGE SCALE GENOMIC DNA]</scope>
    <source>
        <strain evidence="3">PX52</strain>
    </source>
</reference>
<name>A0A5C1ACY6_9BACT</name>
<dbReference type="EMBL" id="CP042425">
    <property type="protein sequence ID" value="QEL16505.1"/>
    <property type="molecule type" value="Genomic_DNA"/>
</dbReference>
<dbReference type="Proteomes" id="UP000324974">
    <property type="component" value="Chromosome"/>
</dbReference>